<dbReference type="Proteomes" id="UP001472677">
    <property type="component" value="Unassembled WGS sequence"/>
</dbReference>
<name>A0ABR2FMP8_9ROSI</name>
<evidence type="ECO:0000313" key="1">
    <source>
        <dbReference type="EMBL" id="KAK8581964.1"/>
    </source>
</evidence>
<accession>A0ABR2FMP8</accession>
<dbReference type="EMBL" id="JBBPBM010000006">
    <property type="protein sequence ID" value="KAK8581964.1"/>
    <property type="molecule type" value="Genomic_DNA"/>
</dbReference>
<gene>
    <name evidence="1" type="ORF">V6N12_072164</name>
</gene>
<evidence type="ECO:0000313" key="2">
    <source>
        <dbReference type="Proteomes" id="UP001472677"/>
    </source>
</evidence>
<reference evidence="1 2" key="1">
    <citation type="journal article" date="2024" name="G3 (Bethesda)">
        <title>Genome assembly of Hibiscus sabdariffa L. provides insights into metabolisms of medicinal natural products.</title>
        <authorList>
            <person name="Kim T."/>
        </authorList>
    </citation>
    <scope>NUCLEOTIDE SEQUENCE [LARGE SCALE GENOMIC DNA]</scope>
    <source>
        <strain evidence="1">TK-2024</strain>
        <tissue evidence="1">Old leaves</tissue>
    </source>
</reference>
<keyword evidence="2" id="KW-1185">Reference proteome</keyword>
<organism evidence="1 2">
    <name type="scientific">Hibiscus sabdariffa</name>
    <name type="common">roselle</name>
    <dbReference type="NCBI Taxonomy" id="183260"/>
    <lineage>
        <taxon>Eukaryota</taxon>
        <taxon>Viridiplantae</taxon>
        <taxon>Streptophyta</taxon>
        <taxon>Embryophyta</taxon>
        <taxon>Tracheophyta</taxon>
        <taxon>Spermatophyta</taxon>
        <taxon>Magnoliopsida</taxon>
        <taxon>eudicotyledons</taxon>
        <taxon>Gunneridae</taxon>
        <taxon>Pentapetalae</taxon>
        <taxon>rosids</taxon>
        <taxon>malvids</taxon>
        <taxon>Malvales</taxon>
        <taxon>Malvaceae</taxon>
        <taxon>Malvoideae</taxon>
        <taxon>Hibiscus</taxon>
    </lineage>
</organism>
<protein>
    <submittedName>
        <fullName evidence="1">Uncharacterized protein</fullName>
    </submittedName>
</protein>
<sequence length="74" mass="8188">MASRFRSFSKPTFSIVKSTINKPTLKPKPASSLLPAPSSPTFSRVCFAVQTQEFDSLQMFVILFPTRSQCASIT</sequence>
<proteinExistence type="predicted"/>
<comment type="caution">
    <text evidence="1">The sequence shown here is derived from an EMBL/GenBank/DDBJ whole genome shotgun (WGS) entry which is preliminary data.</text>
</comment>